<keyword evidence="3 7" id="KW-0812">Transmembrane</keyword>
<feature type="domain" description="Major facilitator superfamily (MFS) profile" evidence="8">
    <location>
        <begin position="53"/>
        <end position="571"/>
    </location>
</feature>
<organism evidence="9 10">
    <name type="scientific">Talaromyces proteolyticus</name>
    <dbReference type="NCBI Taxonomy" id="1131652"/>
    <lineage>
        <taxon>Eukaryota</taxon>
        <taxon>Fungi</taxon>
        <taxon>Dikarya</taxon>
        <taxon>Ascomycota</taxon>
        <taxon>Pezizomycotina</taxon>
        <taxon>Eurotiomycetes</taxon>
        <taxon>Eurotiomycetidae</taxon>
        <taxon>Eurotiales</taxon>
        <taxon>Trichocomaceae</taxon>
        <taxon>Talaromyces</taxon>
        <taxon>Talaromyces sect. Bacilispori</taxon>
    </lineage>
</organism>
<accession>A0AAD4KU21</accession>
<dbReference type="CDD" id="cd06179">
    <property type="entry name" value="MFS_TRI12_like"/>
    <property type="match status" value="1"/>
</dbReference>
<comment type="caution">
    <text evidence="9">The sequence shown here is derived from an EMBL/GenBank/DDBJ whole genome shotgun (WGS) entry which is preliminary data.</text>
</comment>
<dbReference type="GO" id="GO:0005886">
    <property type="term" value="C:plasma membrane"/>
    <property type="evidence" value="ECO:0007669"/>
    <property type="project" value="TreeGrafter"/>
</dbReference>
<dbReference type="RefSeq" id="XP_046074579.1">
    <property type="nucleotide sequence ID" value="XM_046210907.1"/>
</dbReference>
<feature type="transmembrane region" description="Helical" evidence="7">
    <location>
        <begin position="143"/>
        <end position="164"/>
    </location>
</feature>
<feature type="transmembrane region" description="Helical" evidence="7">
    <location>
        <begin position="278"/>
        <end position="303"/>
    </location>
</feature>
<dbReference type="PANTHER" id="PTHR23501:SF195">
    <property type="entry name" value="PEP5"/>
    <property type="match status" value="1"/>
</dbReference>
<keyword evidence="4 7" id="KW-1133">Transmembrane helix</keyword>
<dbReference type="GeneID" id="70241194"/>
<dbReference type="AlphaFoldDB" id="A0AAD4KU21"/>
<evidence type="ECO:0000256" key="6">
    <source>
        <dbReference type="SAM" id="MobiDB-lite"/>
    </source>
</evidence>
<feature type="transmembrane region" description="Helical" evidence="7">
    <location>
        <begin position="214"/>
        <end position="232"/>
    </location>
</feature>
<dbReference type="Pfam" id="PF06609">
    <property type="entry name" value="TRI12"/>
    <property type="match status" value="1"/>
</dbReference>
<evidence type="ECO:0000256" key="1">
    <source>
        <dbReference type="ARBA" id="ARBA00004141"/>
    </source>
</evidence>
<evidence type="ECO:0000256" key="2">
    <source>
        <dbReference type="ARBA" id="ARBA00022448"/>
    </source>
</evidence>
<dbReference type="PROSITE" id="PS50850">
    <property type="entry name" value="MFS"/>
    <property type="match status" value="1"/>
</dbReference>
<evidence type="ECO:0000259" key="8">
    <source>
        <dbReference type="PROSITE" id="PS50850"/>
    </source>
</evidence>
<gene>
    <name evidence="9" type="ORF">BGW36DRAFT_292328</name>
</gene>
<dbReference type="GO" id="GO:0022857">
    <property type="term" value="F:transmembrane transporter activity"/>
    <property type="evidence" value="ECO:0007669"/>
    <property type="project" value="InterPro"/>
</dbReference>
<evidence type="ECO:0000256" key="4">
    <source>
        <dbReference type="ARBA" id="ARBA00022989"/>
    </source>
</evidence>
<evidence type="ECO:0000313" key="10">
    <source>
        <dbReference type="Proteomes" id="UP001201262"/>
    </source>
</evidence>
<reference evidence="9" key="1">
    <citation type="submission" date="2021-12" db="EMBL/GenBank/DDBJ databases">
        <title>Convergent genome expansion in fungi linked to evolution of root-endophyte symbiosis.</title>
        <authorList>
            <consortium name="DOE Joint Genome Institute"/>
            <person name="Ke Y.-H."/>
            <person name="Bonito G."/>
            <person name="Liao H.-L."/>
            <person name="Looney B."/>
            <person name="Rojas-Flechas A."/>
            <person name="Nash J."/>
            <person name="Hameed K."/>
            <person name="Schadt C."/>
            <person name="Martin F."/>
            <person name="Crous P.W."/>
            <person name="Miettinen O."/>
            <person name="Magnuson J.K."/>
            <person name="Labbe J."/>
            <person name="Jacobson D."/>
            <person name="Doktycz M.J."/>
            <person name="Veneault-Fourrey C."/>
            <person name="Kuo A."/>
            <person name="Mondo S."/>
            <person name="Calhoun S."/>
            <person name="Riley R."/>
            <person name="Ohm R."/>
            <person name="LaButti K."/>
            <person name="Andreopoulos B."/>
            <person name="Pangilinan J."/>
            <person name="Nolan M."/>
            <person name="Tritt A."/>
            <person name="Clum A."/>
            <person name="Lipzen A."/>
            <person name="Daum C."/>
            <person name="Barry K."/>
            <person name="Grigoriev I.V."/>
            <person name="Vilgalys R."/>
        </authorList>
    </citation>
    <scope>NUCLEOTIDE SEQUENCE</scope>
    <source>
        <strain evidence="9">PMI_201</strain>
    </source>
</reference>
<feature type="transmembrane region" description="Helical" evidence="7">
    <location>
        <begin position="121"/>
        <end position="137"/>
    </location>
</feature>
<dbReference type="EMBL" id="JAJTJA010000004">
    <property type="protein sequence ID" value="KAH8700873.1"/>
    <property type="molecule type" value="Genomic_DNA"/>
</dbReference>
<proteinExistence type="predicted"/>
<feature type="transmembrane region" description="Helical" evidence="7">
    <location>
        <begin position="394"/>
        <end position="413"/>
    </location>
</feature>
<evidence type="ECO:0000256" key="7">
    <source>
        <dbReference type="SAM" id="Phobius"/>
    </source>
</evidence>
<evidence type="ECO:0000256" key="5">
    <source>
        <dbReference type="ARBA" id="ARBA00023136"/>
    </source>
</evidence>
<dbReference type="Proteomes" id="UP001201262">
    <property type="component" value="Unassembled WGS sequence"/>
</dbReference>
<dbReference type="InterPro" id="IPR010573">
    <property type="entry name" value="MFS_Str1/Tri12-like"/>
</dbReference>
<feature type="region of interest" description="Disordered" evidence="6">
    <location>
        <begin position="1"/>
        <end position="29"/>
    </location>
</feature>
<feature type="transmembrane region" description="Helical" evidence="7">
    <location>
        <begin position="419"/>
        <end position="443"/>
    </location>
</feature>
<dbReference type="InterPro" id="IPR036259">
    <property type="entry name" value="MFS_trans_sf"/>
</dbReference>
<feature type="transmembrane region" description="Helical" evidence="7">
    <location>
        <begin position="328"/>
        <end position="349"/>
    </location>
</feature>
<feature type="transmembrane region" description="Helical" evidence="7">
    <location>
        <begin position="253"/>
        <end position="272"/>
    </location>
</feature>
<dbReference type="InterPro" id="IPR020846">
    <property type="entry name" value="MFS_dom"/>
</dbReference>
<dbReference type="PANTHER" id="PTHR23501">
    <property type="entry name" value="MAJOR FACILITATOR SUPERFAMILY"/>
    <property type="match status" value="1"/>
</dbReference>
<dbReference type="InterPro" id="IPR053791">
    <property type="entry name" value="MFS_Tri12-like"/>
</dbReference>
<comment type="subcellular location">
    <subcellularLocation>
        <location evidence="1">Membrane</location>
        <topology evidence="1">Multi-pass membrane protein</topology>
    </subcellularLocation>
</comment>
<feature type="transmembrane region" description="Helical" evidence="7">
    <location>
        <begin position="185"/>
        <end position="202"/>
    </location>
</feature>
<keyword evidence="10" id="KW-1185">Reference proteome</keyword>
<dbReference type="SUPFAM" id="SSF103473">
    <property type="entry name" value="MFS general substrate transporter"/>
    <property type="match status" value="1"/>
</dbReference>
<protein>
    <submittedName>
        <fullName evidence="9">Major facilitator superfamily domain-containing protein</fullName>
    </submittedName>
</protein>
<dbReference type="Gene3D" id="1.20.1250.20">
    <property type="entry name" value="MFS general substrate transporter like domains"/>
    <property type="match status" value="1"/>
</dbReference>
<evidence type="ECO:0000313" key="9">
    <source>
        <dbReference type="EMBL" id="KAH8700873.1"/>
    </source>
</evidence>
<feature type="transmembrane region" description="Helical" evidence="7">
    <location>
        <begin position="547"/>
        <end position="567"/>
    </location>
</feature>
<keyword evidence="2" id="KW-0813">Transport</keyword>
<sequence length="595" mass="63716">MAEQRPASLKEYAQTDTPASEEKAGQGSHVEQALDSNLVYDNYDEEPEFHARTWIAVLAMFFLNLVQVFALQGPPAALNYIGKDLNDTQRDTWVPNALSLVQAVLAPVISSASDTFQARKTILVSSSAISFIGAAIAPGSSNIYRVIAAQVLIGFGFATVPLAYTVPSEILPRKWRPMAQSCMNIAAAIGAIVGPLIIGGLTRRNAHTGWRNFFWIQMALWGLTAICLFIGYRPPKRHTSLDHLSLIQKLRRIDLLGAFLLTTGLTLFLVGLNLGGGIYTWTAAPVLATLVVGLVVLIAFGLYEWKGTRSGILHHDLFRGGKDRGRTFALCVLLIFIEGILLFSYILFYPVMTSNLFETDPFLETARDVPFWLACGLSTVAYGYASTKLRTIRLPLFVGFLIFTAGIVGLATIELSNNASAIVFAGLAGLGFGGPLILIIAGVQLSTPHEFMATATAATACARAVGATTFTAIYSAALSTRLGSYIPDYIAAAAMKAGLPQPSVGPFIEALSGHNSTALNNIPGLTPVIIDAGSTALKQAYADGVRVVYIIAAPFGALACVVCWFLGDMKKTMNYYVDAPVENLHAKNEGHAATA</sequence>
<evidence type="ECO:0000256" key="3">
    <source>
        <dbReference type="ARBA" id="ARBA00022692"/>
    </source>
</evidence>
<name>A0AAD4KU21_9EURO</name>
<keyword evidence="5 7" id="KW-0472">Membrane</keyword>
<feature type="transmembrane region" description="Helical" evidence="7">
    <location>
        <begin position="369"/>
        <end position="387"/>
    </location>
</feature>